<dbReference type="Proteomes" id="UP000031368">
    <property type="component" value="Plasmid pRgalR602c"/>
</dbReference>
<evidence type="ECO:0000256" key="1">
    <source>
        <dbReference type="SAM" id="MobiDB-lite"/>
    </source>
</evidence>
<evidence type="ECO:0000313" key="3">
    <source>
        <dbReference type="Proteomes" id="UP000031368"/>
    </source>
</evidence>
<organism evidence="2 3">
    <name type="scientific">Rhizobium gallicum bv. gallicum R602sp</name>
    <dbReference type="NCBI Taxonomy" id="1041138"/>
    <lineage>
        <taxon>Bacteria</taxon>
        <taxon>Pseudomonadati</taxon>
        <taxon>Pseudomonadota</taxon>
        <taxon>Alphaproteobacteria</taxon>
        <taxon>Hyphomicrobiales</taxon>
        <taxon>Rhizobiaceae</taxon>
        <taxon>Rhizobium/Agrobacterium group</taxon>
        <taxon>Rhizobium</taxon>
    </lineage>
</organism>
<dbReference type="HOGENOM" id="CLU_185308_0_0_5"/>
<dbReference type="AlphaFoldDB" id="A0A0B4XBG0"/>
<dbReference type="RefSeq" id="WP_052451756.1">
    <property type="nucleotide sequence ID" value="NZ_CP006880.1"/>
</dbReference>
<sequence length="92" mass="10173">MVFEHAPTAAENDLGPTLKDHREPIIEFICRPCHRDCALERNLLVKAFGASMTFAVIRRRMAMGCERMQTPEGDKCGAHFPSLGDTDGPDGN</sequence>
<reference evidence="2 3" key="1">
    <citation type="submission" date="2013-11" db="EMBL/GenBank/DDBJ databases">
        <title>Complete genome sequence of Rhizobium gallicum bv. gallicum R602.</title>
        <authorList>
            <person name="Bustos P."/>
            <person name="Santamaria R.I."/>
            <person name="Lozano L."/>
            <person name="Acosta J.L."/>
            <person name="Ormeno-Orrillo E."/>
            <person name="Rogel M.A."/>
            <person name="Romero D."/>
            <person name="Cevallos M.A."/>
            <person name="Martinez-Romero E."/>
            <person name="Gonzalez V."/>
        </authorList>
    </citation>
    <scope>NUCLEOTIDE SEQUENCE [LARGE SCALE GENOMIC DNA]</scope>
    <source>
        <strain evidence="2 3">R602</strain>
        <plasmid evidence="2 3">pRgalR602c</plasmid>
    </source>
</reference>
<geneLocation type="plasmid" evidence="2 3">
    <name>pRgalR602c</name>
</geneLocation>
<accession>A0A0B4XBG0</accession>
<proteinExistence type="predicted"/>
<dbReference type="KEGG" id="rga:RGR602_PC00376"/>
<keyword evidence="2" id="KW-0614">Plasmid</keyword>
<evidence type="ECO:0000313" key="2">
    <source>
        <dbReference type="EMBL" id="AJD44416.1"/>
    </source>
</evidence>
<gene>
    <name evidence="2" type="ORF">RGR602_PC00376</name>
</gene>
<protein>
    <submittedName>
        <fullName evidence="2">Uncharacterized protein</fullName>
    </submittedName>
</protein>
<name>A0A0B4XBG0_9HYPH</name>
<dbReference type="EMBL" id="CP006880">
    <property type="protein sequence ID" value="AJD44416.1"/>
    <property type="molecule type" value="Genomic_DNA"/>
</dbReference>
<feature type="region of interest" description="Disordered" evidence="1">
    <location>
        <begin position="73"/>
        <end position="92"/>
    </location>
</feature>
<keyword evidence="3" id="KW-1185">Reference proteome</keyword>